<sequence length="502" mass="57059">MVRSSPLKRANPYLRKHRKWPLSPYKAKWHQTFNQQQAMQNLKQSLTMPPAIQQQQQKSNQPYILSSLIHSFDVYNCEPTPEAYHFIIKTLAETSQFCQLLSVLDYLERNEKFETPEYILADLIKLYADANKIHDSINLFYRISKFRCVPSVYSLNTLLSVLCRNKERIKMVPQILLKSQLMNIRIEESCFRLLIRALCRINRVGYAIEMLNGMINDGFSVDSRTFSLVLASVCEEKDLSSVQVLGFLEGIRKLGFCPGMVDYTNVIRCLVKKEKGLEALNVLNKMKLDGIKPDIVCYGMVMSGVVADEDYVKAEKLFDELLVLGLVPNVHTYNVYINCLCKKNNVEAGIKMIACMEELGCKPNVITYYTLLRELCKVGELGRSKELMREMGLKGIAMNLQTYSIMINGLVSKGEVIEACYLLEEVLDKEFCPPSLMFDKAICGLCHRGLVCRALELLKKMGEKNVSPGARVWKALLLSSGSKLDFSNTSLTGLVDNLKNDI</sequence>
<gene>
    <name evidence="1" type="ORF">Pint_34992</name>
</gene>
<comment type="caution">
    <text evidence="1">The sequence shown here is derived from an EMBL/GenBank/DDBJ whole genome shotgun (WGS) entry which is preliminary data.</text>
</comment>
<protein>
    <submittedName>
        <fullName evidence="1">Uncharacterized protein</fullName>
    </submittedName>
</protein>
<evidence type="ECO:0000313" key="1">
    <source>
        <dbReference type="EMBL" id="KAJ0028843.1"/>
    </source>
</evidence>
<reference evidence="2" key="1">
    <citation type="journal article" date="2023" name="G3 (Bethesda)">
        <title>Genome assembly and association tests identify interacting loci associated with vigor, precocity, and sex in interspecific pistachio rootstocks.</title>
        <authorList>
            <person name="Palmer W."/>
            <person name="Jacygrad E."/>
            <person name="Sagayaradj S."/>
            <person name="Cavanaugh K."/>
            <person name="Han R."/>
            <person name="Bertier L."/>
            <person name="Beede B."/>
            <person name="Kafkas S."/>
            <person name="Golino D."/>
            <person name="Preece J."/>
            <person name="Michelmore R."/>
        </authorList>
    </citation>
    <scope>NUCLEOTIDE SEQUENCE [LARGE SCALE GENOMIC DNA]</scope>
</reference>
<accession>A0ACC0Y3Y5</accession>
<proteinExistence type="predicted"/>
<keyword evidence="2" id="KW-1185">Reference proteome</keyword>
<dbReference type="EMBL" id="CM047744">
    <property type="protein sequence ID" value="KAJ0028843.1"/>
    <property type="molecule type" value="Genomic_DNA"/>
</dbReference>
<organism evidence="1 2">
    <name type="scientific">Pistacia integerrima</name>
    <dbReference type="NCBI Taxonomy" id="434235"/>
    <lineage>
        <taxon>Eukaryota</taxon>
        <taxon>Viridiplantae</taxon>
        <taxon>Streptophyta</taxon>
        <taxon>Embryophyta</taxon>
        <taxon>Tracheophyta</taxon>
        <taxon>Spermatophyta</taxon>
        <taxon>Magnoliopsida</taxon>
        <taxon>eudicotyledons</taxon>
        <taxon>Gunneridae</taxon>
        <taxon>Pentapetalae</taxon>
        <taxon>rosids</taxon>
        <taxon>malvids</taxon>
        <taxon>Sapindales</taxon>
        <taxon>Anacardiaceae</taxon>
        <taxon>Pistacia</taxon>
    </lineage>
</organism>
<dbReference type="Proteomes" id="UP001163603">
    <property type="component" value="Chromosome 9"/>
</dbReference>
<name>A0ACC0Y3Y5_9ROSI</name>
<evidence type="ECO:0000313" key="2">
    <source>
        <dbReference type="Proteomes" id="UP001163603"/>
    </source>
</evidence>